<feature type="region of interest" description="Disordered" evidence="1">
    <location>
        <begin position="1"/>
        <end position="34"/>
    </location>
</feature>
<dbReference type="Proteomes" id="UP001165065">
    <property type="component" value="Unassembled WGS sequence"/>
</dbReference>
<dbReference type="EMBL" id="BRYA01000576">
    <property type="protein sequence ID" value="GMI23840.1"/>
    <property type="molecule type" value="Genomic_DNA"/>
</dbReference>
<organism evidence="2 3">
    <name type="scientific">Triparma columacea</name>
    <dbReference type="NCBI Taxonomy" id="722753"/>
    <lineage>
        <taxon>Eukaryota</taxon>
        <taxon>Sar</taxon>
        <taxon>Stramenopiles</taxon>
        <taxon>Ochrophyta</taxon>
        <taxon>Bolidophyceae</taxon>
        <taxon>Parmales</taxon>
        <taxon>Triparmaceae</taxon>
        <taxon>Triparma</taxon>
    </lineage>
</organism>
<reference evidence="3" key="1">
    <citation type="journal article" date="2023" name="Commun. Biol.">
        <title>Genome analysis of Parmales, the sister group of diatoms, reveals the evolutionary specialization of diatoms from phago-mixotrophs to photoautotrophs.</title>
        <authorList>
            <person name="Ban H."/>
            <person name="Sato S."/>
            <person name="Yoshikawa S."/>
            <person name="Yamada K."/>
            <person name="Nakamura Y."/>
            <person name="Ichinomiya M."/>
            <person name="Sato N."/>
            <person name="Blanc-Mathieu R."/>
            <person name="Endo H."/>
            <person name="Kuwata A."/>
            <person name="Ogata H."/>
        </authorList>
    </citation>
    <scope>NUCLEOTIDE SEQUENCE [LARGE SCALE GENOMIC DNA]</scope>
</reference>
<evidence type="ECO:0000313" key="2">
    <source>
        <dbReference type="EMBL" id="GMI23840.1"/>
    </source>
</evidence>
<feature type="non-terminal residue" evidence="2">
    <location>
        <position position="1"/>
    </location>
</feature>
<keyword evidence="3" id="KW-1185">Reference proteome</keyword>
<sequence length="455" mass="51770">MQGRRNTATKLTGTGGTGLHNSTPKHTTRGKKKSSRVKLFPWFKSQCKDMVARKYSRLTPSPSCKNLWGSFVSIKTAYNTNDYITHIPPPPPQSLRIGLNGGPLESIFIFYSKLQKPGVQRMKKGLTFDEVSQANTTLSFFEFLCAVRDFDVVPNLVTKNDLNSIWKWCKSRRGRRSTPESVISELDFSDFVEILCCVALVAFPDVGGEEAVEKLIKFMRLDDLRYVHNQVSTRGMETSARFNYRSKGETDPMGGQRLRDERDRERAALLINKNGVGKVKHPREGGITFKGWNDEDTVRRSRYLGDDTRRVWEETREVSLGQGGGKLDEDDEDGYFDETLSRSTRNTEASRMTTRTTDTAYTSFWSGKSTTAKKTLGVDHAELLKENYNESLTKLLLPYKFKHMSDKKPLWTEFKGPYMDFGITSRWRKGGYRAIISVVNSGDSPILVTPEAYRF</sequence>
<proteinExistence type="predicted"/>
<dbReference type="AlphaFoldDB" id="A0A9W7L3A1"/>
<evidence type="ECO:0000313" key="3">
    <source>
        <dbReference type="Proteomes" id="UP001165065"/>
    </source>
</evidence>
<comment type="caution">
    <text evidence="2">The sequence shown here is derived from an EMBL/GenBank/DDBJ whole genome shotgun (WGS) entry which is preliminary data.</text>
</comment>
<evidence type="ECO:0000256" key="1">
    <source>
        <dbReference type="SAM" id="MobiDB-lite"/>
    </source>
</evidence>
<protein>
    <submittedName>
        <fullName evidence="2">Uncharacterized protein</fullName>
    </submittedName>
</protein>
<accession>A0A9W7L3A1</accession>
<dbReference type="OrthoDB" id="204537at2759"/>
<gene>
    <name evidence="2" type="ORF">TrCOL_g4454</name>
</gene>
<name>A0A9W7L3A1_9STRA</name>